<organism evidence="6 7">
    <name type="scientific">Streptomyces himalayensis subsp. aureolus</name>
    <dbReference type="NCBI Taxonomy" id="2758039"/>
    <lineage>
        <taxon>Bacteria</taxon>
        <taxon>Bacillati</taxon>
        <taxon>Actinomycetota</taxon>
        <taxon>Actinomycetes</taxon>
        <taxon>Kitasatosporales</taxon>
        <taxon>Streptomycetaceae</taxon>
        <taxon>Streptomyces</taxon>
        <taxon>Streptomyces himalayensis</taxon>
    </lineage>
</organism>
<keyword evidence="5" id="KW-0449">Lipoprotein</keyword>
<comment type="caution">
    <text evidence="6">The sequence shown here is derived from an EMBL/GenBank/DDBJ whole genome shotgun (WGS) entry which is preliminary data.</text>
</comment>
<dbReference type="InterPro" id="IPR006059">
    <property type="entry name" value="SBP"/>
</dbReference>
<protein>
    <submittedName>
        <fullName evidence="6">Extracellular solute-binding protein</fullName>
    </submittedName>
</protein>
<dbReference type="Pfam" id="PF01547">
    <property type="entry name" value="SBP_bac_1"/>
    <property type="match status" value="1"/>
</dbReference>
<keyword evidence="4" id="KW-0564">Palmitate</keyword>
<evidence type="ECO:0000313" key="7">
    <source>
        <dbReference type="Proteomes" id="UP000586976"/>
    </source>
</evidence>
<evidence type="ECO:0000256" key="5">
    <source>
        <dbReference type="ARBA" id="ARBA00023288"/>
    </source>
</evidence>
<reference evidence="6 7" key="1">
    <citation type="submission" date="2020-07" db="EMBL/GenBank/DDBJ databases">
        <title>Streptomyces isolated from Indian soil.</title>
        <authorList>
            <person name="Mandal S."/>
            <person name="Maiti P.K."/>
        </authorList>
    </citation>
    <scope>NUCLEOTIDE SEQUENCE [LARGE SCALE GENOMIC DNA]</scope>
    <source>
        <strain evidence="6 7">PSKA54</strain>
    </source>
</reference>
<evidence type="ECO:0000256" key="2">
    <source>
        <dbReference type="ARBA" id="ARBA00022729"/>
    </source>
</evidence>
<proteinExistence type="predicted"/>
<dbReference type="InterPro" id="IPR050490">
    <property type="entry name" value="Bact_solute-bd_prot1"/>
</dbReference>
<evidence type="ECO:0000256" key="3">
    <source>
        <dbReference type="ARBA" id="ARBA00023136"/>
    </source>
</evidence>
<dbReference type="EMBL" id="JACEQY010000035">
    <property type="protein sequence ID" value="MBA4864944.1"/>
    <property type="molecule type" value="Genomic_DNA"/>
</dbReference>
<evidence type="ECO:0000313" key="6">
    <source>
        <dbReference type="EMBL" id="MBA4864944.1"/>
    </source>
</evidence>
<keyword evidence="1" id="KW-1003">Cell membrane</keyword>
<keyword evidence="3" id="KW-0472">Membrane</keyword>
<evidence type="ECO:0000256" key="4">
    <source>
        <dbReference type="ARBA" id="ARBA00023139"/>
    </source>
</evidence>
<evidence type="ECO:0000256" key="1">
    <source>
        <dbReference type="ARBA" id="ARBA00022475"/>
    </source>
</evidence>
<accession>A0A7W2HIK9</accession>
<gene>
    <name evidence="6" type="ORF">H1V43_27055</name>
</gene>
<dbReference type="PANTHER" id="PTHR43649:SF33">
    <property type="entry name" value="POLYGALACTURONAN_RHAMNOGALACTURONAN-BINDING PROTEIN YTCQ"/>
    <property type="match status" value="1"/>
</dbReference>
<name>A0A7W2HIK9_9ACTN</name>
<dbReference type="Gene3D" id="3.40.190.10">
    <property type="entry name" value="Periplasmic binding protein-like II"/>
    <property type="match status" value="2"/>
</dbReference>
<dbReference type="PANTHER" id="PTHR43649">
    <property type="entry name" value="ARABINOSE-BINDING PROTEIN-RELATED"/>
    <property type="match status" value="1"/>
</dbReference>
<keyword evidence="7" id="KW-1185">Reference proteome</keyword>
<dbReference type="SUPFAM" id="SSF53850">
    <property type="entry name" value="Periplasmic binding protein-like II"/>
    <property type="match status" value="1"/>
</dbReference>
<dbReference type="AlphaFoldDB" id="A0A7W2HIK9"/>
<sequence>MRGGIMLEHPTSTVRPGTGAVGRRLRAPLAGIAAACALATLAACSGPGSESGSSADTSPTAVNTAVGNTPATLTLFSAAGLQSYEQGLADAFHAKYPKITVKLRVESDNNYNTVLPRLLASDSAPDIAAPSDLLGGVKDGLLTNLDAYDKAYGWSEKVPASALAPGRVSNGVIGSGSLYQAGGSAGPLVGVFYNKELAAKVGMKKVPASVAELEAVMAKAKKSGITPIVASNQDGLIGHLYNLLLGDYMGAQALSDIVYHKPSATLDTPEAVKATKTLQRWIKAGYFASDVNALNQEASYGQFTGGKGLFFFQGSWITQTIDKNFKGKYGVFPMPPAEKGGKYAGMTSNTLAFSIAARSKNKDAAALFLDFLTTPEAAKVAVDNGYAAVTSDTEKAATPSLSGTLTEQIQTGYAAIAADNGFDSWLQNSTPAVNTKLNQQLQLLVSGKVEPAAMVKTLQTTYADALKSS</sequence>
<dbReference type="Proteomes" id="UP000586976">
    <property type="component" value="Unassembled WGS sequence"/>
</dbReference>
<keyword evidence="2" id="KW-0732">Signal</keyword>